<dbReference type="GO" id="GO:0006950">
    <property type="term" value="P:response to stress"/>
    <property type="evidence" value="ECO:0007669"/>
    <property type="project" value="TreeGrafter"/>
</dbReference>
<protein>
    <submittedName>
        <fullName evidence="2">MarR family transcriptional regulator</fullName>
    </submittedName>
</protein>
<organism evidence="2 3">
    <name type="scientific">Vineibacter terrae</name>
    <dbReference type="NCBI Taxonomy" id="2586908"/>
    <lineage>
        <taxon>Bacteria</taxon>
        <taxon>Pseudomonadati</taxon>
        <taxon>Pseudomonadota</taxon>
        <taxon>Alphaproteobacteria</taxon>
        <taxon>Hyphomicrobiales</taxon>
        <taxon>Vineibacter</taxon>
    </lineage>
</organism>
<dbReference type="EMBL" id="VDUZ01000037">
    <property type="protein sequence ID" value="TXL71966.1"/>
    <property type="molecule type" value="Genomic_DNA"/>
</dbReference>
<dbReference type="InterPro" id="IPR039422">
    <property type="entry name" value="MarR/SlyA-like"/>
</dbReference>
<dbReference type="GO" id="GO:0003700">
    <property type="term" value="F:DNA-binding transcription factor activity"/>
    <property type="evidence" value="ECO:0007669"/>
    <property type="project" value="InterPro"/>
</dbReference>
<dbReference type="SMART" id="SM00347">
    <property type="entry name" value="HTH_MARR"/>
    <property type="match status" value="1"/>
</dbReference>
<evidence type="ECO:0000313" key="2">
    <source>
        <dbReference type="EMBL" id="TXL71966.1"/>
    </source>
</evidence>
<dbReference type="InterPro" id="IPR036390">
    <property type="entry name" value="WH_DNA-bd_sf"/>
</dbReference>
<dbReference type="OrthoDB" id="7875071at2"/>
<keyword evidence="3" id="KW-1185">Reference proteome</keyword>
<dbReference type="InterPro" id="IPR036388">
    <property type="entry name" value="WH-like_DNA-bd_sf"/>
</dbReference>
<dbReference type="PANTHER" id="PTHR33164">
    <property type="entry name" value="TRANSCRIPTIONAL REGULATOR, MARR FAMILY"/>
    <property type="match status" value="1"/>
</dbReference>
<accession>A0A5C8PDW7</accession>
<evidence type="ECO:0000313" key="3">
    <source>
        <dbReference type="Proteomes" id="UP000321638"/>
    </source>
</evidence>
<name>A0A5C8PDW7_9HYPH</name>
<comment type="caution">
    <text evidence="2">The sequence shown here is derived from an EMBL/GenBank/DDBJ whole genome shotgun (WGS) entry which is preliminary data.</text>
</comment>
<dbReference type="PANTHER" id="PTHR33164:SF57">
    <property type="entry name" value="MARR-FAMILY TRANSCRIPTIONAL REGULATOR"/>
    <property type="match status" value="1"/>
</dbReference>
<proteinExistence type="predicted"/>
<reference evidence="2 3" key="1">
    <citation type="submission" date="2019-06" db="EMBL/GenBank/DDBJ databases">
        <title>New taxonomy in bacterial strain CC-CFT640, isolated from vineyard.</title>
        <authorList>
            <person name="Lin S.-Y."/>
            <person name="Tsai C.-F."/>
            <person name="Young C.-C."/>
        </authorList>
    </citation>
    <scope>NUCLEOTIDE SEQUENCE [LARGE SCALE GENOMIC DNA]</scope>
    <source>
        <strain evidence="2 3">CC-CFT640</strain>
    </source>
</reference>
<dbReference type="SUPFAM" id="SSF46785">
    <property type="entry name" value="Winged helix' DNA-binding domain"/>
    <property type="match status" value="1"/>
</dbReference>
<sequence length="196" mass="20216">MPGFPHKPETPLAFGLGYINVCSMHLLRTANLLAALAVAVGDALQEADLSPSAAAALLTIAQWEPIAALELAAVVGLSQSAAVRLVDELAAAGLVRRLEKKGRAVPLALTATGRRRAKALQARRLTVLDTALATLGRDARAGLEAALPGLLAAFTAGRAAARRICRFCDHGLCRDGGCPVGTAATAIDGPFVRPKL</sequence>
<gene>
    <name evidence="2" type="ORF">FHP25_27405</name>
</gene>
<dbReference type="Proteomes" id="UP000321638">
    <property type="component" value="Unassembled WGS sequence"/>
</dbReference>
<evidence type="ECO:0000259" key="1">
    <source>
        <dbReference type="SMART" id="SM00347"/>
    </source>
</evidence>
<feature type="domain" description="HTH marR-type" evidence="1">
    <location>
        <begin position="42"/>
        <end position="140"/>
    </location>
</feature>
<dbReference type="AlphaFoldDB" id="A0A5C8PDW7"/>
<dbReference type="Pfam" id="PF01047">
    <property type="entry name" value="MarR"/>
    <property type="match status" value="1"/>
</dbReference>
<dbReference type="InterPro" id="IPR000835">
    <property type="entry name" value="HTH_MarR-typ"/>
</dbReference>
<dbReference type="Gene3D" id="1.10.10.10">
    <property type="entry name" value="Winged helix-like DNA-binding domain superfamily/Winged helix DNA-binding domain"/>
    <property type="match status" value="1"/>
</dbReference>